<dbReference type="EMBL" id="CP036262">
    <property type="protein sequence ID" value="QDS93961.1"/>
    <property type="molecule type" value="Genomic_DNA"/>
</dbReference>
<protein>
    <recommendedName>
        <fullName evidence="4">DUF1772 domain-containing protein</fullName>
    </recommendedName>
</protein>
<organism evidence="2 3">
    <name type="scientific">Roseimaritima multifibrata</name>
    <dbReference type="NCBI Taxonomy" id="1930274"/>
    <lineage>
        <taxon>Bacteria</taxon>
        <taxon>Pseudomonadati</taxon>
        <taxon>Planctomycetota</taxon>
        <taxon>Planctomycetia</taxon>
        <taxon>Pirellulales</taxon>
        <taxon>Pirellulaceae</taxon>
        <taxon>Roseimaritima</taxon>
    </lineage>
</organism>
<accession>A0A517MGF0</accession>
<reference evidence="2 3" key="1">
    <citation type="submission" date="2019-02" db="EMBL/GenBank/DDBJ databases">
        <title>Deep-cultivation of Planctomycetes and their phenomic and genomic characterization uncovers novel biology.</title>
        <authorList>
            <person name="Wiegand S."/>
            <person name="Jogler M."/>
            <person name="Boedeker C."/>
            <person name="Pinto D."/>
            <person name="Vollmers J."/>
            <person name="Rivas-Marin E."/>
            <person name="Kohn T."/>
            <person name="Peeters S.H."/>
            <person name="Heuer A."/>
            <person name="Rast P."/>
            <person name="Oberbeckmann S."/>
            <person name="Bunk B."/>
            <person name="Jeske O."/>
            <person name="Meyerdierks A."/>
            <person name="Storesund J.E."/>
            <person name="Kallscheuer N."/>
            <person name="Luecker S."/>
            <person name="Lage O.M."/>
            <person name="Pohl T."/>
            <person name="Merkel B.J."/>
            <person name="Hornburger P."/>
            <person name="Mueller R.-W."/>
            <person name="Bruemmer F."/>
            <person name="Labrenz M."/>
            <person name="Spormann A.M."/>
            <person name="Op den Camp H."/>
            <person name="Overmann J."/>
            <person name="Amann R."/>
            <person name="Jetten M.S.M."/>
            <person name="Mascher T."/>
            <person name="Medema M.H."/>
            <person name="Devos D.P."/>
            <person name="Kaster A.-K."/>
            <person name="Ovreas L."/>
            <person name="Rohde M."/>
            <person name="Galperin M.Y."/>
            <person name="Jogler C."/>
        </authorList>
    </citation>
    <scope>NUCLEOTIDE SEQUENCE [LARGE SCALE GENOMIC DNA]</scope>
    <source>
        <strain evidence="2 3">FF011L</strain>
    </source>
</reference>
<evidence type="ECO:0000313" key="3">
    <source>
        <dbReference type="Proteomes" id="UP000320672"/>
    </source>
</evidence>
<gene>
    <name evidence="2" type="ORF">FF011L_27380</name>
</gene>
<dbReference type="KEGG" id="rml:FF011L_27380"/>
<feature type="transmembrane region" description="Helical" evidence="1">
    <location>
        <begin position="29"/>
        <end position="53"/>
    </location>
</feature>
<keyword evidence="3" id="KW-1185">Reference proteome</keyword>
<dbReference type="Proteomes" id="UP000320672">
    <property type="component" value="Chromosome"/>
</dbReference>
<evidence type="ECO:0000256" key="1">
    <source>
        <dbReference type="SAM" id="Phobius"/>
    </source>
</evidence>
<keyword evidence="1" id="KW-0472">Membrane</keyword>
<keyword evidence="1" id="KW-1133">Transmembrane helix</keyword>
<feature type="transmembrane region" description="Helical" evidence="1">
    <location>
        <begin position="74"/>
        <end position="97"/>
    </location>
</feature>
<keyword evidence="1" id="KW-0812">Transmembrane</keyword>
<evidence type="ECO:0008006" key="4">
    <source>
        <dbReference type="Google" id="ProtNLM"/>
    </source>
</evidence>
<dbReference type="AlphaFoldDB" id="A0A517MGF0"/>
<feature type="transmembrane region" description="Helical" evidence="1">
    <location>
        <begin position="149"/>
        <end position="167"/>
    </location>
</feature>
<evidence type="ECO:0000313" key="2">
    <source>
        <dbReference type="EMBL" id="QDS93961.1"/>
    </source>
</evidence>
<name>A0A517MGF0_9BACT</name>
<feature type="transmembrane region" description="Helical" evidence="1">
    <location>
        <begin position="109"/>
        <end position="128"/>
    </location>
</feature>
<sequence length="174" mass="19621">MKRSLNFGLPVLSNRSSILWGRNTVPFPILLLIVNLVGTLFLVGLIWTIQVVHYPLFSGVGDSQFIAYQKRHQFLVTLVVGPVMLLEAISSLLLVFYPPMGISSSMVQFGFLLVCVIWISTAAVQVPCHTRLLEGFSPNTHRWLVRSNWIRTVAWTVRGALLCWMLVEVLSVRL</sequence>
<proteinExistence type="predicted"/>